<keyword evidence="4" id="KW-1185">Reference proteome</keyword>
<comment type="caution">
    <text evidence="3">The sequence shown here is derived from an EMBL/GenBank/DDBJ whole genome shotgun (WGS) entry which is preliminary data.</text>
</comment>
<evidence type="ECO:0000313" key="4">
    <source>
        <dbReference type="Proteomes" id="UP001519503"/>
    </source>
</evidence>
<protein>
    <submittedName>
        <fullName evidence="3">Universal stress protein</fullName>
    </submittedName>
</protein>
<dbReference type="EMBL" id="JAAMFL010000004">
    <property type="protein sequence ID" value="MBS9337293.1"/>
    <property type="molecule type" value="Genomic_DNA"/>
</dbReference>
<dbReference type="Gene3D" id="3.40.50.620">
    <property type="entry name" value="HUPs"/>
    <property type="match status" value="1"/>
</dbReference>
<dbReference type="PRINTS" id="PR01438">
    <property type="entry name" value="UNVRSLSTRESS"/>
</dbReference>
<dbReference type="Pfam" id="PF00582">
    <property type="entry name" value="Usp"/>
    <property type="match status" value="1"/>
</dbReference>
<dbReference type="PANTHER" id="PTHR46268:SF6">
    <property type="entry name" value="UNIVERSAL STRESS PROTEIN UP12"/>
    <property type="match status" value="1"/>
</dbReference>
<reference evidence="3 4" key="1">
    <citation type="submission" date="2020-02" db="EMBL/GenBank/DDBJ databases">
        <title>Fructobacillus sp. isolated from paper mulberry of Taiwan.</title>
        <authorList>
            <person name="Lin S.-T."/>
        </authorList>
    </citation>
    <scope>NUCLEOTIDE SEQUENCE [LARGE SCALE GENOMIC DNA]</scope>
    <source>
        <strain evidence="3 4">S1-1</strain>
    </source>
</reference>
<dbReference type="Proteomes" id="UP001519503">
    <property type="component" value="Unassembled WGS sequence"/>
</dbReference>
<proteinExistence type="inferred from homology"/>
<feature type="domain" description="UspA" evidence="2">
    <location>
        <begin position="5"/>
        <end position="148"/>
    </location>
</feature>
<dbReference type="SUPFAM" id="SSF52402">
    <property type="entry name" value="Adenine nucleotide alpha hydrolases-like"/>
    <property type="match status" value="1"/>
</dbReference>
<evidence type="ECO:0000256" key="1">
    <source>
        <dbReference type="ARBA" id="ARBA00008791"/>
    </source>
</evidence>
<dbReference type="CDD" id="cd00293">
    <property type="entry name" value="USP-like"/>
    <property type="match status" value="1"/>
</dbReference>
<dbReference type="InterPro" id="IPR014729">
    <property type="entry name" value="Rossmann-like_a/b/a_fold"/>
</dbReference>
<dbReference type="PANTHER" id="PTHR46268">
    <property type="entry name" value="STRESS RESPONSE PROTEIN NHAX"/>
    <property type="match status" value="1"/>
</dbReference>
<name>A0ABS5QVR3_9LACO</name>
<gene>
    <name evidence="3" type="ORF">G6R30_02275</name>
</gene>
<accession>A0ABS5QVR3</accession>
<organism evidence="3 4">
    <name type="scientific">Fructobacillus parabroussonetiae</name>
    <dbReference type="NCBI Taxonomy" id="2713174"/>
    <lineage>
        <taxon>Bacteria</taxon>
        <taxon>Bacillati</taxon>
        <taxon>Bacillota</taxon>
        <taxon>Bacilli</taxon>
        <taxon>Lactobacillales</taxon>
        <taxon>Lactobacillaceae</taxon>
        <taxon>Fructobacillus</taxon>
    </lineage>
</organism>
<sequence length="150" mass="16578">MSEFYQQILVPMDGSKESQAALQRAIQLAKSQEKDQQSQLTLANVIDTRAIHNISTFDNSMVDTVTEDARKMLENYQAEAKKAGVQTVDYRIDYGSPKAILAHDIPEEIHADLIVIGATGLNAVERLVVGSVTSYVTRISTVDVLVVREK</sequence>
<dbReference type="InterPro" id="IPR006016">
    <property type="entry name" value="UspA"/>
</dbReference>
<evidence type="ECO:0000259" key="2">
    <source>
        <dbReference type="Pfam" id="PF00582"/>
    </source>
</evidence>
<dbReference type="RefSeq" id="WP_213821082.1">
    <property type="nucleotide sequence ID" value="NZ_JAAMFL010000004.1"/>
</dbReference>
<evidence type="ECO:0000313" key="3">
    <source>
        <dbReference type="EMBL" id="MBS9337293.1"/>
    </source>
</evidence>
<dbReference type="InterPro" id="IPR006015">
    <property type="entry name" value="Universal_stress_UspA"/>
</dbReference>
<comment type="similarity">
    <text evidence="1">Belongs to the universal stress protein A family.</text>
</comment>